<comment type="caution">
    <text evidence="2">The sequence shown here is derived from an EMBL/GenBank/DDBJ whole genome shotgun (WGS) entry which is preliminary data.</text>
</comment>
<dbReference type="InterPro" id="IPR039564">
    <property type="entry name" value="Peptidase_C39-like"/>
</dbReference>
<dbReference type="Gene3D" id="3.90.70.10">
    <property type="entry name" value="Cysteine proteinases"/>
    <property type="match status" value="1"/>
</dbReference>
<evidence type="ECO:0000313" key="2">
    <source>
        <dbReference type="EMBL" id="MZP43788.1"/>
    </source>
</evidence>
<dbReference type="EMBL" id="WXEX01000010">
    <property type="protein sequence ID" value="MZP43788.1"/>
    <property type="molecule type" value="Genomic_DNA"/>
</dbReference>
<dbReference type="Pfam" id="PF13529">
    <property type="entry name" value="Peptidase_C39_2"/>
    <property type="match status" value="1"/>
</dbReference>
<name>A0A845LC77_HELGE</name>
<dbReference type="OrthoDB" id="1653762at2"/>
<proteinExistence type="predicted"/>
<evidence type="ECO:0000313" key="3">
    <source>
        <dbReference type="Proteomes" id="UP000471031"/>
    </source>
</evidence>
<sequence>MLAAVLLGLVYYLLTPFPSEDVTAQSIPTRYHVPREAAYEVQGHNQCSAFSTAYLLRTLGKDAEGARVYSALVYKIPFSGYVLPKGIMSYLQAQGMGPSIYRGALPTLKARLTQGNPVITLVGNGVLWQHYMTLVGYDEEKRDLYFFDSKRETDENSDLPGNRTLTEEYFLSMWDNGLPLFHHIYITAGERP</sequence>
<reference evidence="2 3" key="1">
    <citation type="submission" date="2020-01" db="EMBL/GenBank/DDBJ databases">
        <title>Whole genome sequence of Heliobacterium gestii DSM 11169.</title>
        <authorList>
            <person name="Kyndt J.A."/>
            <person name="Meyer T.E."/>
        </authorList>
    </citation>
    <scope>NUCLEOTIDE SEQUENCE [LARGE SCALE GENOMIC DNA]</scope>
    <source>
        <strain evidence="2 3">DSM 11169</strain>
    </source>
</reference>
<dbReference type="Proteomes" id="UP000471031">
    <property type="component" value="Unassembled WGS sequence"/>
</dbReference>
<dbReference type="AlphaFoldDB" id="A0A845LC77"/>
<gene>
    <name evidence="2" type="ORF">GTO89_12110</name>
</gene>
<accession>A0A845LC77</accession>
<evidence type="ECO:0000259" key="1">
    <source>
        <dbReference type="Pfam" id="PF13529"/>
    </source>
</evidence>
<keyword evidence="3" id="KW-1185">Reference proteome</keyword>
<organism evidence="2 3">
    <name type="scientific">Heliomicrobium gestii</name>
    <name type="common">Heliobacterium gestii</name>
    <dbReference type="NCBI Taxonomy" id="2699"/>
    <lineage>
        <taxon>Bacteria</taxon>
        <taxon>Bacillati</taxon>
        <taxon>Bacillota</taxon>
        <taxon>Clostridia</taxon>
        <taxon>Eubacteriales</taxon>
        <taxon>Heliobacteriaceae</taxon>
        <taxon>Heliomicrobium</taxon>
    </lineage>
</organism>
<protein>
    <recommendedName>
        <fullName evidence="1">Peptidase C39-like domain-containing protein</fullName>
    </recommendedName>
</protein>
<feature type="domain" description="Peptidase C39-like" evidence="1">
    <location>
        <begin position="38"/>
        <end position="149"/>
    </location>
</feature>